<accession>A0A177HK63</accession>
<dbReference type="STRING" id="1716141.STSP_56730"/>
<feature type="transmembrane region" description="Helical" evidence="3">
    <location>
        <begin position="90"/>
        <end position="111"/>
    </location>
</feature>
<dbReference type="Gene3D" id="1.10.10.1320">
    <property type="entry name" value="Anti-sigma factor, zinc-finger domain"/>
    <property type="match status" value="1"/>
</dbReference>
<keyword evidence="6" id="KW-1185">Reference proteome</keyword>
<keyword evidence="3" id="KW-0812">Transmembrane</keyword>
<sequence>MRSLDRHRDAGAYALGVLDATDAFRFEEHLMECPACVAQVSEFGPAVRQLMLYARATPLGVPPLTAPRARLLDRLLAEVALISRARRRRWLCTAAAALVLAVAGPAAAIVAGSGADTAARVTARDGRTGVAATLTTQDRAWGTQVALEVWDAVGPRVCELVAVGKDGTEQRVASWTATGEARTPMTTEAGTALHPDEIDHFEIRTADGGLLVVFGRP</sequence>
<evidence type="ECO:0000256" key="1">
    <source>
        <dbReference type="ARBA" id="ARBA00023015"/>
    </source>
</evidence>
<keyword evidence="3" id="KW-0472">Membrane</keyword>
<feature type="domain" description="Putative zinc-finger" evidence="4">
    <location>
        <begin position="11"/>
        <end position="36"/>
    </location>
</feature>
<evidence type="ECO:0000259" key="4">
    <source>
        <dbReference type="Pfam" id="PF13490"/>
    </source>
</evidence>
<evidence type="ECO:0000313" key="5">
    <source>
        <dbReference type="EMBL" id="OAH11049.1"/>
    </source>
</evidence>
<keyword evidence="3" id="KW-1133">Transmembrane helix</keyword>
<evidence type="ECO:0000256" key="2">
    <source>
        <dbReference type="ARBA" id="ARBA00023163"/>
    </source>
</evidence>
<dbReference type="OrthoDB" id="5185837at2"/>
<comment type="caution">
    <text evidence="5">The sequence shown here is derived from an EMBL/GenBank/DDBJ whole genome shotgun (WGS) entry which is preliminary data.</text>
</comment>
<gene>
    <name evidence="5" type="ORF">STSP_56730</name>
</gene>
<dbReference type="EMBL" id="LOHS01000116">
    <property type="protein sequence ID" value="OAH11049.1"/>
    <property type="molecule type" value="Genomic_DNA"/>
</dbReference>
<dbReference type="InterPro" id="IPR027383">
    <property type="entry name" value="Znf_put"/>
</dbReference>
<evidence type="ECO:0000313" key="6">
    <source>
        <dbReference type="Proteomes" id="UP000077381"/>
    </source>
</evidence>
<dbReference type="RefSeq" id="WP_067283522.1">
    <property type="nucleotide sequence ID" value="NZ_LOHS01000116.1"/>
</dbReference>
<organism evidence="5 6">
    <name type="scientific">Streptomyces jeddahensis</name>
    <dbReference type="NCBI Taxonomy" id="1716141"/>
    <lineage>
        <taxon>Bacteria</taxon>
        <taxon>Bacillati</taxon>
        <taxon>Actinomycetota</taxon>
        <taxon>Actinomycetes</taxon>
        <taxon>Kitasatosporales</taxon>
        <taxon>Streptomycetaceae</taxon>
        <taxon>Streptomyces</taxon>
    </lineage>
</organism>
<dbReference type="InterPro" id="IPR041916">
    <property type="entry name" value="Anti_sigma_zinc_sf"/>
</dbReference>
<name>A0A177HK63_9ACTN</name>
<keyword evidence="1" id="KW-0805">Transcription regulation</keyword>
<dbReference type="PATRIC" id="fig|1716141.3.peg.5962"/>
<dbReference type="Pfam" id="PF13490">
    <property type="entry name" value="zf-HC2"/>
    <property type="match status" value="1"/>
</dbReference>
<dbReference type="AlphaFoldDB" id="A0A177HK63"/>
<protein>
    <recommendedName>
        <fullName evidence="4">Putative zinc-finger domain-containing protein</fullName>
    </recommendedName>
</protein>
<evidence type="ECO:0000256" key="3">
    <source>
        <dbReference type="SAM" id="Phobius"/>
    </source>
</evidence>
<dbReference type="Proteomes" id="UP000077381">
    <property type="component" value="Unassembled WGS sequence"/>
</dbReference>
<reference evidence="5 6" key="1">
    <citation type="submission" date="2015-12" db="EMBL/GenBank/DDBJ databases">
        <title>Genome sequence of Streptomyces sp. G25.</title>
        <authorList>
            <person name="Poehlein A."/>
            <person name="Roettig A."/>
            <person name="Hiessl S."/>
            <person name="Hauschild P."/>
            <person name="Schauer J."/>
            <person name="Madkour M.H."/>
            <person name="Al-Ansari A.M."/>
            <person name="Almakishah N.H."/>
            <person name="Steinbuechel A."/>
            <person name="Daniel R."/>
        </authorList>
    </citation>
    <scope>NUCLEOTIDE SEQUENCE [LARGE SCALE GENOMIC DNA]</scope>
    <source>
        <strain evidence="6">G25(2015)</strain>
    </source>
</reference>
<proteinExistence type="predicted"/>
<keyword evidence="2" id="KW-0804">Transcription</keyword>